<feature type="non-terminal residue" evidence="1">
    <location>
        <position position="216"/>
    </location>
</feature>
<reference evidence="1" key="1">
    <citation type="submission" date="2023-03" db="EMBL/GenBank/DDBJ databases">
        <title>Massive genome expansion in bonnet fungi (Mycena s.s.) driven by repeated elements and novel gene families across ecological guilds.</title>
        <authorList>
            <consortium name="Lawrence Berkeley National Laboratory"/>
            <person name="Harder C.B."/>
            <person name="Miyauchi S."/>
            <person name="Viragh M."/>
            <person name="Kuo A."/>
            <person name="Thoen E."/>
            <person name="Andreopoulos B."/>
            <person name="Lu D."/>
            <person name="Skrede I."/>
            <person name="Drula E."/>
            <person name="Henrissat B."/>
            <person name="Morin E."/>
            <person name="Kohler A."/>
            <person name="Barry K."/>
            <person name="LaButti K."/>
            <person name="Morin E."/>
            <person name="Salamov A."/>
            <person name="Lipzen A."/>
            <person name="Mereny Z."/>
            <person name="Hegedus B."/>
            <person name="Baldrian P."/>
            <person name="Stursova M."/>
            <person name="Weitz H."/>
            <person name="Taylor A."/>
            <person name="Grigoriev I.V."/>
            <person name="Nagy L.G."/>
            <person name="Martin F."/>
            <person name="Kauserud H."/>
        </authorList>
    </citation>
    <scope>NUCLEOTIDE SEQUENCE</scope>
    <source>
        <strain evidence="1">CBHHK067</strain>
    </source>
</reference>
<protein>
    <submittedName>
        <fullName evidence="1">Uncharacterized protein</fullName>
    </submittedName>
</protein>
<gene>
    <name evidence="1" type="ORF">B0H17DRAFT_914525</name>
</gene>
<proteinExistence type="predicted"/>
<sequence length="216" mass="23885">KTHIWRVGPISKGGQVEDELVFRIQGILSKVNLVPVNIHQLPVNKAINASQQITLTGAGCKMFDIGINRLEELSALYSRYFSGEIMTKWTPSTDGTAVVLSASNRYFTHMEDEPDAVAIAFGDGVDPLGHLQKFIGTQLVHTEANVVKYYKRTKKTDSQDFELDIAFPGNFRVGDIVEIEASVIGFMAVNKHARMHCNLSAITLLDSSFSKVRITS</sequence>
<keyword evidence="2" id="KW-1185">Reference proteome</keyword>
<dbReference type="EMBL" id="JARKIE010000001">
    <property type="protein sequence ID" value="KAJ7710827.1"/>
    <property type="molecule type" value="Genomic_DNA"/>
</dbReference>
<comment type="caution">
    <text evidence="1">The sequence shown here is derived from an EMBL/GenBank/DDBJ whole genome shotgun (WGS) entry which is preliminary data.</text>
</comment>
<dbReference type="Proteomes" id="UP001221757">
    <property type="component" value="Unassembled WGS sequence"/>
</dbReference>
<organism evidence="1 2">
    <name type="scientific">Mycena rosella</name>
    <name type="common">Pink bonnet</name>
    <name type="synonym">Agaricus rosellus</name>
    <dbReference type="NCBI Taxonomy" id="1033263"/>
    <lineage>
        <taxon>Eukaryota</taxon>
        <taxon>Fungi</taxon>
        <taxon>Dikarya</taxon>
        <taxon>Basidiomycota</taxon>
        <taxon>Agaricomycotina</taxon>
        <taxon>Agaricomycetes</taxon>
        <taxon>Agaricomycetidae</taxon>
        <taxon>Agaricales</taxon>
        <taxon>Marasmiineae</taxon>
        <taxon>Mycenaceae</taxon>
        <taxon>Mycena</taxon>
    </lineage>
</organism>
<evidence type="ECO:0000313" key="2">
    <source>
        <dbReference type="Proteomes" id="UP001221757"/>
    </source>
</evidence>
<accession>A0AAD7H3A4</accession>
<dbReference type="AlphaFoldDB" id="A0AAD7H3A4"/>
<name>A0AAD7H3A4_MYCRO</name>
<evidence type="ECO:0000313" key="1">
    <source>
        <dbReference type="EMBL" id="KAJ7710827.1"/>
    </source>
</evidence>